<feature type="signal peptide" evidence="1">
    <location>
        <begin position="1"/>
        <end position="24"/>
    </location>
</feature>
<name>A0ABW7MNS6_9FLAO</name>
<dbReference type="Pfam" id="PF02836">
    <property type="entry name" value="Glyco_hydro_2_C"/>
    <property type="match status" value="1"/>
</dbReference>
<organism evidence="3 4">
    <name type="scientific">Gaetbulibacter aquiaggeris</name>
    <dbReference type="NCBI Taxonomy" id="1735373"/>
    <lineage>
        <taxon>Bacteria</taxon>
        <taxon>Pseudomonadati</taxon>
        <taxon>Bacteroidota</taxon>
        <taxon>Flavobacteriia</taxon>
        <taxon>Flavobacteriales</taxon>
        <taxon>Flavobacteriaceae</taxon>
        <taxon>Gaetbulibacter</taxon>
    </lineage>
</organism>
<evidence type="ECO:0000313" key="4">
    <source>
        <dbReference type="Proteomes" id="UP001610104"/>
    </source>
</evidence>
<dbReference type="InterPro" id="IPR006103">
    <property type="entry name" value="Glyco_hydro_2_cat"/>
</dbReference>
<sequence>MRKKQNYLTIIALFLCFINAHINAQTTLIKNNNSWDLLVDGKPYEIKGVTFGYDKEVENYQSYFKDLKFLGVNSIRLWATNDNTQELLDVAHSFDIKVMVGIWMRHGRPGMEDDDSFNYLEDQKGMEDMYYNAIKIVEKYKNHPAVLTWGIGNEVYLNIATDAEKEAYSKLLEKICRVIKKTDSNHPITSVDAWTFGLDWWQKFVPSIDIYGLNSYGASANFLSEELKERGIDKPYIVTEFGVTGEWDIQAEKNGIKIEPTDKEKYDAIVIGYHDWIKNKPNSLGVYIFHYASAHNFGSPWFLTHHKGMLRPQYWAIREAYTGQKPINHIPEIKKIQLPDTEVKSETWVPVTLEVFDVENENLDVSFYYNQRTGSRKRRDQINKLNFRGNLMSGFEIQMPIESGAIKIYVNAKDTFNNIGIASTSIMVSDENAKNKKYLVAKTELPFYVYKDSNDLPYNPTGYMGNYKSITVDLNNQEDVHSGKSSIKISYDADHNWYGVAFVDPPNDWGENLGGYEIAGAKEFSFWAKANKKNVVATIGFGLIEKDKPFPDSSKKSIEVKLSTKWKKYRINVQKLDLSCIRSGLVLFSSAYGSPQDIYLDTVVFE</sequence>
<keyword evidence="1" id="KW-0732">Signal</keyword>
<keyword evidence="3" id="KW-0378">Hydrolase</keyword>
<dbReference type="Gene3D" id="2.60.120.430">
    <property type="entry name" value="Galactose-binding lectin"/>
    <property type="match status" value="1"/>
</dbReference>
<dbReference type="SUPFAM" id="SSF49785">
    <property type="entry name" value="Galactose-binding domain-like"/>
    <property type="match status" value="1"/>
</dbReference>
<gene>
    <name evidence="3" type="ORF">V8G56_01975</name>
</gene>
<dbReference type="RefSeq" id="WP_395436786.1">
    <property type="nucleotide sequence ID" value="NZ_JBAWKC010000001.1"/>
</dbReference>
<protein>
    <submittedName>
        <fullName evidence="3">Glycoside hydrolase family 2 TIM barrel-domain containing protein</fullName>
    </submittedName>
</protein>
<dbReference type="InterPro" id="IPR008979">
    <property type="entry name" value="Galactose-bd-like_sf"/>
</dbReference>
<dbReference type="Gene3D" id="3.20.20.80">
    <property type="entry name" value="Glycosidases"/>
    <property type="match status" value="1"/>
</dbReference>
<dbReference type="GO" id="GO:0016787">
    <property type="term" value="F:hydrolase activity"/>
    <property type="evidence" value="ECO:0007669"/>
    <property type="project" value="UniProtKB-KW"/>
</dbReference>
<accession>A0ABW7MNS6</accession>
<evidence type="ECO:0000259" key="2">
    <source>
        <dbReference type="Pfam" id="PF02836"/>
    </source>
</evidence>
<dbReference type="InterPro" id="IPR017853">
    <property type="entry name" value="GH"/>
</dbReference>
<dbReference type="Proteomes" id="UP001610104">
    <property type="component" value="Unassembled WGS sequence"/>
</dbReference>
<proteinExistence type="predicted"/>
<keyword evidence="4" id="KW-1185">Reference proteome</keyword>
<feature type="chain" id="PRO_5046127345" evidence="1">
    <location>
        <begin position="25"/>
        <end position="606"/>
    </location>
</feature>
<reference evidence="3 4" key="1">
    <citation type="submission" date="2024-02" db="EMBL/GenBank/DDBJ databases">
        <title>A Gaetbulibacter species isolated from tidal flats and genomic insights of their niches.</title>
        <authorList>
            <person name="Ye Y."/>
        </authorList>
    </citation>
    <scope>NUCLEOTIDE SEQUENCE [LARGE SCALE GENOMIC DNA]</scope>
    <source>
        <strain evidence="3 4">KEM-8</strain>
    </source>
</reference>
<dbReference type="EMBL" id="JBAWKC010000001">
    <property type="protein sequence ID" value="MFH6767488.1"/>
    <property type="molecule type" value="Genomic_DNA"/>
</dbReference>
<feature type="domain" description="Glycoside hydrolase family 2 catalytic" evidence="2">
    <location>
        <begin position="68"/>
        <end position="244"/>
    </location>
</feature>
<evidence type="ECO:0000256" key="1">
    <source>
        <dbReference type="SAM" id="SignalP"/>
    </source>
</evidence>
<evidence type="ECO:0000313" key="3">
    <source>
        <dbReference type="EMBL" id="MFH6767488.1"/>
    </source>
</evidence>
<comment type="caution">
    <text evidence="3">The sequence shown here is derived from an EMBL/GenBank/DDBJ whole genome shotgun (WGS) entry which is preliminary data.</text>
</comment>
<dbReference type="SUPFAM" id="SSF51445">
    <property type="entry name" value="(Trans)glycosidases"/>
    <property type="match status" value="1"/>
</dbReference>